<feature type="compositionally biased region" description="Polar residues" evidence="1">
    <location>
        <begin position="130"/>
        <end position="150"/>
    </location>
</feature>
<feature type="compositionally biased region" description="Polar residues" evidence="1">
    <location>
        <begin position="518"/>
        <end position="556"/>
    </location>
</feature>
<dbReference type="EMBL" id="CAJNOG010000208">
    <property type="protein sequence ID" value="CAF1076685.1"/>
    <property type="molecule type" value="Genomic_DNA"/>
</dbReference>
<reference evidence="2" key="1">
    <citation type="submission" date="2021-02" db="EMBL/GenBank/DDBJ databases">
        <authorList>
            <person name="Nowell W R."/>
        </authorList>
    </citation>
    <scope>NUCLEOTIDE SEQUENCE</scope>
</reference>
<feature type="compositionally biased region" description="Acidic residues" evidence="1">
    <location>
        <begin position="424"/>
        <end position="437"/>
    </location>
</feature>
<feature type="compositionally biased region" description="Polar residues" evidence="1">
    <location>
        <begin position="99"/>
        <end position="113"/>
    </location>
</feature>
<evidence type="ECO:0000256" key="1">
    <source>
        <dbReference type="SAM" id="MobiDB-lite"/>
    </source>
</evidence>
<feature type="compositionally biased region" description="Polar residues" evidence="1">
    <location>
        <begin position="457"/>
        <end position="472"/>
    </location>
</feature>
<feature type="region of interest" description="Disordered" evidence="1">
    <location>
        <begin position="183"/>
        <end position="215"/>
    </location>
</feature>
<dbReference type="AlphaFoldDB" id="A0A814MAR1"/>
<protein>
    <submittedName>
        <fullName evidence="2">Uncharacterized protein</fullName>
    </submittedName>
</protein>
<feature type="compositionally biased region" description="Low complexity" evidence="1">
    <location>
        <begin position="564"/>
        <end position="575"/>
    </location>
</feature>
<feature type="compositionally biased region" description="Acidic residues" evidence="1">
    <location>
        <begin position="480"/>
        <end position="499"/>
    </location>
</feature>
<dbReference type="Proteomes" id="UP000663845">
    <property type="component" value="Unassembled WGS sequence"/>
</dbReference>
<sequence>MASIKKPNFGHVVYDSGTDAATGKKRAVIPGGGVSVAERARLFGEQVPHSSPAKTYNSANHLSQRPPLNNQSTKSNVIHQERNYQQPTPRTDIDRRPKQNTSSFNSQRVTNIQRPALDINDRPRREQIPPVNSRNYSQTTRSYNHTSHSPPQRRPVTTYDSFHHVNSQQRQPINKPKHAHFISGESYSSEDDDNTYSALYDKPKSSHKTAHQQPNYFRPIQDPLDVLFKDSPQEYIQYEMPTKPAYTAETSSLQPFDLSSLIERIQQDYADNARPYVSSVQFVQHNQSLANIGFLTPATNRKDYIQRPRNISDRQAPSSQQYDIINTNGFYPYEKRHPRQPYAENNYSSMKRTRHHKRYHNQASSPIHILETSGRTNSRHRPERSPTPSPPPPPKVPTPVASSSSEEEEEEEVVVRKPVILESSSEEESEEGSDEESAAAPALPPPIQAISKPAPTSIPTVTGRTPLSNSTARPPAPASESDESDSDESETASESETDDSDKKPKPKPKPTPVPVARSNVQRTTPLTPQVNARVTPQRGNTDNRSVTQVSEPSHSVHSFDLNDSGKSSFGGKIKSLTNKFRRNKS</sequence>
<evidence type="ECO:0000313" key="2">
    <source>
        <dbReference type="EMBL" id="CAF1076685.1"/>
    </source>
</evidence>
<feature type="compositionally biased region" description="Pro residues" evidence="1">
    <location>
        <begin position="385"/>
        <end position="397"/>
    </location>
</feature>
<proteinExistence type="predicted"/>
<feature type="compositionally biased region" description="Basic residues" evidence="1">
    <location>
        <begin position="351"/>
        <end position="360"/>
    </location>
</feature>
<accession>A0A814MAR1</accession>
<name>A0A814MAR1_9BILA</name>
<evidence type="ECO:0000313" key="3">
    <source>
        <dbReference type="Proteomes" id="UP000663845"/>
    </source>
</evidence>
<feature type="compositionally biased region" description="Polar residues" evidence="1">
    <location>
        <begin position="48"/>
        <end position="89"/>
    </location>
</feature>
<feature type="region of interest" description="Disordered" evidence="1">
    <location>
        <begin position="46"/>
        <end position="158"/>
    </location>
</feature>
<feature type="region of interest" description="Disordered" evidence="1">
    <location>
        <begin position="349"/>
        <end position="585"/>
    </location>
</feature>
<gene>
    <name evidence="2" type="ORF">JYZ213_LOCUS20061</name>
</gene>
<organism evidence="2 3">
    <name type="scientific">Adineta steineri</name>
    <dbReference type="NCBI Taxonomy" id="433720"/>
    <lineage>
        <taxon>Eukaryota</taxon>
        <taxon>Metazoa</taxon>
        <taxon>Spiralia</taxon>
        <taxon>Gnathifera</taxon>
        <taxon>Rotifera</taxon>
        <taxon>Eurotatoria</taxon>
        <taxon>Bdelloidea</taxon>
        <taxon>Adinetida</taxon>
        <taxon>Adinetidae</taxon>
        <taxon>Adineta</taxon>
    </lineage>
</organism>
<comment type="caution">
    <text evidence="2">The sequence shown here is derived from an EMBL/GenBank/DDBJ whole genome shotgun (WGS) entry which is preliminary data.</text>
</comment>